<proteinExistence type="predicted"/>
<keyword evidence="3" id="KW-1185">Reference proteome</keyword>
<comment type="caution">
    <text evidence="2">The sequence shown here is derived from an EMBL/GenBank/DDBJ whole genome shotgun (WGS) entry which is preliminary data.</text>
</comment>
<dbReference type="EMBL" id="JACGWX010000003">
    <property type="protein sequence ID" value="MBA8847999.1"/>
    <property type="molecule type" value="Genomic_DNA"/>
</dbReference>
<dbReference type="Pfam" id="PF01872">
    <property type="entry name" value="RibD_C"/>
    <property type="match status" value="1"/>
</dbReference>
<dbReference type="Gene3D" id="3.40.430.10">
    <property type="entry name" value="Dihydrofolate Reductase, subunit A"/>
    <property type="match status" value="1"/>
</dbReference>
<reference evidence="2 3" key="1">
    <citation type="submission" date="2020-07" db="EMBL/GenBank/DDBJ databases">
        <title>Sequencing the genomes of 1000 actinobacteria strains.</title>
        <authorList>
            <person name="Klenk H.-P."/>
        </authorList>
    </citation>
    <scope>NUCLEOTIDE SEQUENCE [LARGE SCALE GENOMIC DNA]</scope>
    <source>
        <strain evidence="2 3">DSM 19663</strain>
    </source>
</reference>
<dbReference type="InterPro" id="IPR002734">
    <property type="entry name" value="RibDG_C"/>
</dbReference>
<gene>
    <name evidence="2" type="ORF">FHX53_001591</name>
</gene>
<name>A0A839E5Q9_9MICO</name>
<dbReference type="InterPro" id="IPR024072">
    <property type="entry name" value="DHFR-like_dom_sf"/>
</dbReference>
<evidence type="ECO:0000313" key="3">
    <source>
        <dbReference type="Proteomes" id="UP000585905"/>
    </source>
</evidence>
<evidence type="ECO:0000313" key="2">
    <source>
        <dbReference type="EMBL" id="MBA8847999.1"/>
    </source>
</evidence>
<evidence type="ECO:0000259" key="1">
    <source>
        <dbReference type="Pfam" id="PF01872"/>
    </source>
</evidence>
<dbReference type="SUPFAM" id="SSF53597">
    <property type="entry name" value="Dihydrofolate reductase-like"/>
    <property type="match status" value="1"/>
</dbReference>
<sequence length="184" mass="20585">MSRLVYSVACSLDGYNSDAGGGFDWALPSDEVVRAINDDMDGICTFLYGRRMYETMSGWETEPEWADTPQMARFAEIWQRAEKVVYSRTLERVVTTRTRLERELTAESIARALDSAAGDVTIEGPTLAATAFRLGLVDVVQLLICPVIVGGGIRALPDDARLALRLVRERRFENGMVQITYERL</sequence>
<protein>
    <submittedName>
        <fullName evidence="2">Dihydrofolate reductase</fullName>
    </submittedName>
</protein>
<accession>A0A839E5Q9</accession>
<dbReference type="PANTHER" id="PTHR38011">
    <property type="entry name" value="DIHYDROFOLATE REDUCTASE FAMILY PROTEIN (AFU_ORTHOLOGUE AFUA_8G06820)"/>
    <property type="match status" value="1"/>
</dbReference>
<dbReference type="GO" id="GO:0009231">
    <property type="term" value="P:riboflavin biosynthetic process"/>
    <property type="evidence" value="ECO:0007669"/>
    <property type="project" value="InterPro"/>
</dbReference>
<dbReference type="GO" id="GO:0008703">
    <property type="term" value="F:5-amino-6-(5-phosphoribosylamino)uracil reductase activity"/>
    <property type="evidence" value="ECO:0007669"/>
    <property type="project" value="InterPro"/>
</dbReference>
<dbReference type="PANTHER" id="PTHR38011:SF11">
    <property type="entry name" value="2,5-DIAMINO-6-RIBOSYLAMINO-4(3H)-PYRIMIDINONE 5'-PHOSPHATE REDUCTASE"/>
    <property type="match status" value="1"/>
</dbReference>
<dbReference type="AlphaFoldDB" id="A0A839E5Q9"/>
<organism evidence="2 3">
    <name type="scientific">Microcella alkalica</name>
    <dbReference type="NCBI Taxonomy" id="355930"/>
    <lineage>
        <taxon>Bacteria</taxon>
        <taxon>Bacillati</taxon>
        <taxon>Actinomycetota</taxon>
        <taxon>Actinomycetes</taxon>
        <taxon>Micrococcales</taxon>
        <taxon>Microbacteriaceae</taxon>
        <taxon>Microcella</taxon>
    </lineage>
</organism>
<dbReference type="InterPro" id="IPR050765">
    <property type="entry name" value="Riboflavin_Biosynth_HTPR"/>
</dbReference>
<dbReference type="Proteomes" id="UP000585905">
    <property type="component" value="Unassembled WGS sequence"/>
</dbReference>
<dbReference type="RefSeq" id="WP_182490808.1">
    <property type="nucleotide sequence ID" value="NZ_BAAAOV010000001.1"/>
</dbReference>
<feature type="domain" description="Bacterial bifunctional deaminase-reductase C-terminal" evidence="1">
    <location>
        <begin position="5"/>
        <end position="177"/>
    </location>
</feature>